<dbReference type="RefSeq" id="XP_041405432.1">
    <property type="nucleotide sequence ID" value="XM_041549498.1"/>
</dbReference>
<evidence type="ECO:0000313" key="4">
    <source>
        <dbReference type="EMBL" id="CAB4253532.1"/>
    </source>
</evidence>
<feature type="region of interest" description="Disordered" evidence="2">
    <location>
        <begin position="290"/>
        <end position="345"/>
    </location>
</feature>
<dbReference type="InterPro" id="IPR018034">
    <property type="entry name" value="Kri1"/>
</dbReference>
<feature type="region of interest" description="Disordered" evidence="2">
    <location>
        <begin position="571"/>
        <end position="617"/>
    </location>
</feature>
<dbReference type="GO" id="GO:0000447">
    <property type="term" value="P:endonucleolytic cleavage in ITS1 to separate SSU-rRNA from 5.8S rRNA and LSU-rRNA from tricistronic rRNA transcript (SSU-rRNA, 5.8S rRNA, LSU-rRNA)"/>
    <property type="evidence" value="ECO:0007669"/>
    <property type="project" value="TreeGrafter"/>
</dbReference>
<dbReference type="PANTHER" id="PTHR14490">
    <property type="entry name" value="ZINC FINGER, ZZ TYPE"/>
    <property type="match status" value="1"/>
</dbReference>
<name>A0A8H2VDN3_9SACH</name>
<evidence type="ECO:0000313" key="5">
    <source>
        <dbReference type="Proteomes" id="UP000644660"/>
    </source>
</evidence>
<dbReference type="GeneID" id="64856551"/>
<feature type="region of interest" description="Disordered" evidence="2">
    <location>
        <begin position="394"/>
        <end position="464"/>
    </location>
</feature>
<dbReference type="Pfam" id="PF12936">
    <property type="entry name" value="Kri1_C"/>
    <property type="match status" value="1"/>
</dbReference>
<feature type="compositionally biased region" description="Basic and acidic residues" evidence="2">
    <location>
        <begin position="317"/>
        <end position="335"/>
    </location>
</feature>
<protein>
    <submittedName>
        <fullName evidence="4">Similar to Saccharomyces cerevisiae YNL308C KRI1 Essential nucleolar protein required for 40S ribosome biogenesis</fullName>
    </submittedName>
</protein>
<dbReference type="AlphaFoldDB" id="A0A8H2VDN3"/>
<feature type="compositionally biased region" description="Acidic residues" evidence="2">
    <location>
        <begin position="194"/>
        <end position="210"/>
    </location>
</feature>
<dbReference type="GO" id="GO:0005730">
    <property type="term" value="C:nucleolus"/>
    <property type="evidence" value="ECO:0007669"/>
    <property type="project" value="TreeGrafter"/>
</dbReference>
<dbReference type="GO" id="GO:0030686">
    <property type="term" value="C:90S preribosome"/>
    <property type="evidence" value="ECO:0007669"/>
    <property type="project" value="TreeGrafter"/>
</dbReference>
<feature type="region of interest" description="Disordered" evidence="2">
    <location>
        <begin position="1"/>
        <end position="79"/>
    </location>
</feature>
<proteinExistence type="inferred from homology"/>
<dbReference type="Pfam" id="PF05178">
    <property type="entry name" value="Kri1"/>
    <property type="match status" value="1"/>
</dbReference>
<comment type="caution">
    <text evidence="4">The sequence shown here is derived from an EMBL/GenBank/DDBJ whole genome shotgun (WGS) entry which is preliminary data.</text>
</comment>
<sequence>MARKKSATKKAREAARQLNKVDEQEKSVNTIKTKGSSSKKQLKSKSKPVPEVDSSEESGESSSSEEEDDLGDLVTEDVEQGINEVLNAIRNNDTDKLLNPEVKFFGNPEEAVINTTTTKTDKPIYLKDYHRMNLLSGHVGSDEEEEEDEMATGEGKDLKTIDGKPSFVAMQRDERNQLLTEINDAFGTTKSEDSDNDNDDDDNDDDDDDDGFLKKKENKTPTNDHEDINIALPDPANEDEFLNEFMGQQAWLPKKGDKVINLDLNNEDDDEFDKAAENFENAYNFRYEDPNSAEIVSYARNQATLRRSATNSRRRKREDDRQEKETEKQEKETAVQKKKTKKANKLTDVLNQLKKEFGAEIDETLVKKISKTLLTSDYSENDWDNVVTELFNEEFYNDKEKPEWDDDLMHEDVYDGEENDNEDIDVNETEDAKEEGNDEDETPKKNKKSKKELKQKGKTEKKKLDEMVEKAIEQNKLAIVEEVEKEQEERGRSKNVEDDVKFRYREVSPESFGLTHREIFAADDADLNDFISLKKFAPYRAKELIAKDRRKVTKSKRLRDWRKKVFNNEAGIQLREDGEANEDIPVYTDKPKHNKKRSHDDHHSHHRKDKKHKSHKK</sequence>
<feature type="compositionally biased region" description="Basic and acidic residues" evidence="2">
    <location>
        <begin position="211"/>
        <end position="228"/>
    </location>
</feature>
<dbReference type="EMBL" id="CAEFZW010000003">
    <property type="protein sequence ID" value="CAB4253532.1"/>
    <property type="molecule type" value="Genomic_DNA"/>
</dbReference>
<dbReference type="PANTHER" id="PTHR14490:SF5">
    <property type="entry name" value="PROTEIN KRI1 HOMOLOG"/>
    <property type="match status" value="1"/>
</dbReference>
<feature type="compositionally biased region" description="Acidic residues" evidence="2">
    <location>
        <begin position="142"/>
        <end position="151"/>
    </location>
</feature>
<evidence type="ECO:0000259" key="3">
    <source>
        <dbReference type="Pfam" id="PF12936"/>
    </source>
</evidence>
<feature type="region of interest" description="Disordered" evidence="2">
    <location>
        <begin position="137"/>
        <end position="236"/>
    </location>
</feature>
<accession>A0A8H2VDN3</accession>
<dbReference type="Proteomes" id="UP000644660">
    <property type="component" value="Unassembled WGS sequence"/>
</dbReference>
<evidence type="ECO:0000256" key="1">
    <source>
        <dbReference type="ARBA" id="ARBA00007473"/>
    </source>
</evidence>
<comment type="similarity">
    <text evidence="1">Belongs to the KRI1 family.</text>
</comment>
<feature type="compositionally biased region" description="Basic and acidic residues" evidence="2">
    <location>
        <begin position="452"/>
        <end position="464"/>
    </location>
</feature>
<dbReference type="InterPro" id="IPR024626">
    <property type="entry name" value="Kri1-like_C"/>
</dbReference>
<feature type="compositionally biased region" description="Basic and acidic residues" evidence="2">
    <location>
        <begin position="10"/>
        <end position="26"/>
    </location>
</feature>
<feature type="domain" description="Kri1-like C-terminal" evidence="3">
    <location>
        <begin position="467"/>
        <end position="565"/>
    </location>
</feature>
<dbReference type="OrthoDB" id="10252032at2759"/>
<feature type="compositionally biased region" description="Acidic residues" evidence="2">
    <location>
        <begin position="403"/>
        <end position="441"/>
    </location>
</feature>
<evidence type="ECO:0000256" key="2">
    <source>
        <dbReference type="SAM" id="MobiDB-lite"/>
    </source>
</evidence>
<organism evidence="4 5">
    <name type="scientific">Maudiozyma barnettii</name>
    <dbReference type="NCBI Taxonomy" id="61262"/>
    <lineage>
        <taxon>Eukaryota</taxon>
        <taxon>Fungi</taxon>
        <taxon>Dikarya</taxon>
        <taxon>Ascomycota</taxon>
        <taxon>Saccharomycotina</taxon>
        <taxon>Saccharomycetes</taxon>
        <taxon>Saccharomycetales</taxon>
        <taxon>Saccharomycetaceae</taxon>
        <taxon>Maudiozyma</taxon>
    </lineage>
</organism>
<feature type="compositionally biased region" description="Acidic residues" evidence="2">
    <location>
        <begin position="53"/>
        <end position="79"/>
    </location>
</feature>
<gene>
    <name evidence="4" type="ORF">KABA2_03S00748</name>
</gene>
<feature type="compositionally biased region" description="Basic residues" evidence="2">
    <location>
        <begin position="604"/>
        <end position="617"/>
    </location>
</feature>
<reference evidence="4 5" key="1">
    <citation type="submission" date="2020-05" db="EMBL/GenBank/DDBJ databases">
        <authorList>
            <person name="Casaregola S."/>
            <person name="Devillers H."/>
            <person name="Grondin C."/>
        </authorList>
    </citation>
    <scope>NUCLEOTIDE SEQUENCE [LARGE SCALE GENOMIC DNA]</scope>
    <source>
        <strain evidence="4 5">CLIB 1767</strain>
    </source>
</reference>
<keyword evidence="5" id="KW-1185">Reference proteome</keyword>